<accession>A0A0E9WJE9</accession>
<reference evidence="1" key="1">
    <citation type="submission" date="2014-11" db="EMBL/GenBank/DDBJ databases">
        <authorList>
            <person name="Amaro Gonzalez C."/>
        </authorList>
    </citation>
    <scope>NUCLEOTIDE SEQUENCE</scope>
</reference>
<organism evidence="1">
    <name type="scientific">Anguilla anguilla</name>
    <name type="common">European freshwater eel</name>
    <name type="synonym">Muraena anguilla</name>
    <dbReference type="NCBI Taxonomy" id="7936"/>
    <lineage>
        <taxon>Eukaryota</taxon>
        <taxon>Metazoa</taxon>
        <taxon>Chordata</taxon>
        <taxon>Craniata</taxon>
        <taxon>Vertebrata</taxon>
        <taxon>Euteleostomi</taxon>
        <taxon>Actinopterygii</taxon>
        <taxon>Neopterygii</taxon>
        <taxon>Teleostei</taxon>
        <taxon>Anguilliformes</taxon>
        <taxon>Anguillidae</taxon>
        <taxon>Anguilla</taxon>
    </lineage>
</organism>
<dbReference type="EMBL" id="GBXM01018964">
    <property type="protein sequence ID" value="JAH89613.1"/>
    <property type="molecule type" value="Transcribed_RNA"/>
</dbReference>
<reference evidence="1" key="2">
    <citation type="journal article" date="2015" name="Fish Shellfish Immunol.">
        <title>Early steps in the European eel (Anguilla anguilla)-Vibrio vulnificus interaction in the gills: Role of the RtxA13 toxin.</title>
        <authorList>
            <person name="Callol A."/>
            <person name="Pajuelo D."/>
            <person name="Ebbesson L."/>
            <person name="Teles M."/>
            <person name="MacKenzie S."/>
            <person name="Amaro C."/>
        </authorList>
    </citation>
    <scope>NUCLEOTIDE SEQUENCE</scope>
</reference>
<name>A0A0E9WJE9_ANGAN</name>
<sequence length="27" mass="3540">MHKRFCQQTYYSRRRFLLRVVFCEKDE</sequence>
<proteinExistence type="predicted"/>
<evidence type="ECO:0000313" key="1">
    <source>
        <dbReference type="EMBL" id="JAH89613.1"/>
    </source>
</evidence>
<protein>
    <submittedName>
        <fullName evidence="1">Uncharacterized protein</fullName>
    </submittedName>
</protein>
<dbReference type="AlphaFoldDB" id="A0A0E9WJE9"/>